<dbReference type="RefSeq" id="WP_092097533.1">
    <property type="nucleotide sequence ID" value="NZ_FNAR01000012.1"/>
</dbReference>
<proteinExistence type="predicted"/>
<organism evidence="5 6">
    <name type="scientific">Bhargavaea beijingensis</name>
    <dbReference type="NCBI Taxonomy" id="426756"/>
    <lineage>
        <taxon>Bacteria</taxon>
        <taxon>Bacillati</taxon>
        <taxon>Bacillota</taxon>
        <taxon>Bacilli</taxon>
        <taxon>Bacillales</taxon>
        <taxon>Caryophanaceae</taxon>
        <taxon>Bhargavaea</taxon>
    </lineage>
</organism>
<sequence>MKQTVISLVIIGMIGWATYHFLSTSETEQTEKRTPVVYSNTEKESGAETEPAAETVPEDTIGITRGQIAPDFELQTLDGETVRLSDYRGERVFINFWATWCPPCRAEMPDMQKIHEDGEGKVLAVNLTHTEKSPDDAGEFAEELGLSFPILMDSKGALSEQFNVVAYPTSYMIDSDGRIQFVAMGAMNYDMMRRELLRMK</sequence>
<dbReference type="PROSITE" id="PS51352">
    <property type="entry name" value="THIOREDOXIN_2"/>
    <property type="match status" value="1"/>
</dbReference>
<dbReference type="CDD" id="cd02966">
    <property type="entry name" value="TlpA_like_family"/>
    <property type="match status" value="1"/>
</dbReference>
<keyword evidence="3" id="KW-1133">Transmembrane helix</keyword>
<dbReference type="STRING" id="426756.SAMN04488126_11250"/>
<dbReference type="InterPro" id="IPR013766">
    <property type="entry name" value="Thioredoxin_domain"/>
</dbReference>
<evidence type="ECO:0000313" key="5">
    <source>
        <dbReference type="EMBL" id="SDE58264.1"/>
    </source>
</evidence>
<dbReference type="InterPro" id="IPR017937">
    <property type="entry name" value="Thioredoxin_CS"/>
</dbReference>
<feature type="transmembrane region" description="Helical" evidence="3">
    <location>
        <begin position="5"/>
        <end position="22"/>
    </location>
</feature>
<keyword evidence="3" id="KW-0472">Membrane</keyword>
<dbReference type="InterPro" id="IPR036249">
    <property type="entry name" value="Thioredoxin-like_sf"/>
</dbReference>
<reference evidence="5 6" key="1">
    <citation type="submission" date="2016-10" db="EMBL/GenBank/DDBJ databases">
        <authorList>
            <person name="de Groot N.N."/>
        </authorList>
    </citation>
    <scope>NUCLEOTIDE SEQUENCE [LARGE SCALE GENOMIC DNA]</scope>
    <source>
        <strain evidence="5 6">CGMCC 1.6762</strain>
    </source>
</reference>
<dbReference type="PROSITE" id="PS00194">
    <property type="entry name" value="THIOREDOXIN_1"/>
    <property type="match status" value="1"/>
</dbReference>
<dbReference type="Proteomes" id="UP000198823">
    <property type="component" value="Unassembled WGS sequence"/>
</dbReference>
<dbReference type="InterPro" id="IPR000866">
    <property type="entry name" value="AhpC/TSA"/>
</dbReference>
<feature type="region of interest" description="Disordered" evidence="2">
    <location>
        <begin position="30"/>
        <end position="60"/>
    </location>
</feature>
<evidence type="ECO:0000256" key="2">
    <source>
        <dbReference type="SAM" id="MobiDB-lite"/>
    </source>
</evidence>
<dbReference type="PANTHER" id="PTHR42852:SF13">
    <property type="entry name" value="PROTEIN DIPZ"/>
    <property type="match status" value="1"/>
</dbReference>
<evidence type="ECO:0000256" key="3">
    <source>
        <dbReference type="SAM" id="Phobius"/>
    </source>
</evidence>
<dbReference type="InterPro" id="IPR050553">
    <property type="entry name" value="Thioredoxin_ResA/DsbE_sf"/>
</dbReference>
<feature type="domain" description="Thioredoxin" evidence="4">
    <location>
        <begin position="63"/>
        <end position="200"/>
    </location>
</feature>
<keyword evidence="1" id="KW-1015">Disulfide bond</keyword>
<dbReference type="AlphaFoldDB" id="A0A1G7E3G6"/>
<dbReference type="OrthoDB" id="25753at2"/>
<dbReference type="EMBL" id="FNAR01000012">
    <property type="protein sequence ID" value="SDE58264.1"/>
    <property type="molecule type" value="Genomic_DNA"/>
</dbReference>
<name>A0A1G7E3G6_9BACL</name>
<dbReference type="GO" id="GO:0016491">
    <property type="term" value="F:oxidoreductase activity"/>
    <property type="evidence" value="ECO:0007669"/>
    <property type="project" value="InterPro"/>
</dbReference>
<evidence type="ECO:0000313" key="6">
    <source>
        <dbReference type="Proteomes" id="UP000198823"/>
    </source>
</evidence>
<dbReference type="PANTHER" id="PTHR42852">
    <property type="entry name" value="THIOL:DISULFIDE INTERCHANGE PROTEIN DSBE"/>
    <property type="match status" value="1"/>
</dbReference>
<dbReference type="SUPFAM" id="SSF52833">
    <property type="entry name" value="Thioredoxin-like"/>
    <property type="match status" value="1"/>
</dbReference>
<dbReference type="Gene3D" id="3.40.30.10">
    <property type="entry name" value="Glutaredoxin"/>
    <property type="match status" value="1"/>
</dbReference>
<dbReference type="Pfam" id="PF00578">
    <property type="entry name" value="AhpC-TSA"/>
    <property type="match status" value="1"/>
</dbReference>
<gene>
    <name evidence="5" type="ORF">SAMN04488126_11250</name>
</gene>
<protein>
    <submittedName>
        <fullName evidence="5">Peroxiredoxin</fullName>
    </submittedName>
</protein>
<evidence type="ECO:0000259" key="4">
    <source>
        <dbReference type="PROSITE" id="PS51352"/>
    </source>
</evidence>
<evidence type="ECO:0000256" key="1">
    <source>
        <dbReference type="ARBA" id="ARBA00023157"/>
    </source>
</evidence>
<accession>A0A1G7E3G6</accession>
<dbReference type="GO" id="GO:0016209">
    <property type="term" value="F:antioxidant activity"/>
    <property type="evidence" value="ECO:0007669"/>
    <property type="project" value="InterPro"/>
</dbReference>
<keyword evidence="3" id="KW-0812">Transmembrane</keyword>